<feature type="compositionally biased region" description="Low complexity" evidence="1">
    <location>
        <begin position="101"/>
        <end position="110"/>
    </location>
</feature>
<proteinExistence type="predicted"/>
<dbReference type="WBParaSite" id="HPBE_0000157201-mRNA-1">
    <property type="protein sequence ID" value="HPBE_0000157201-mRNA-1"/>
    <property type="gene ID" value="HPBE_0000157201"/>
</dbReference>
<keyword evidence="3" id="KW-1185">Reference proteome</keyword>
<feature type="region of interest" description="Disordered" evidence="1">
    <location>
        <begin position="32"/>
        <end position="58"/>
    </location>
</feature>
<evidence type="ECO:0000313" key="2">
    <source>
        <dbReference type="EMBL" id="VDO20023.1"/>
    </source>
</evidence>
<reference evidence="4" key="2">
    <citation type="submission" date="2019-09" db="UniProtKB">
        <authorList>
            <consortium name="WormBaseParasite"/>
        </authorList>
    </citation>
    <scope>IDENTIFICATION</scope>
</reference>
<feature type="compositionally biased region" description="Polar residues" evidence="1">
    <location>
        <begin position="42"/>
        <end position="55"/>
    </location>
</feature>
<dbReference type="Proteomes" id="UP000050761">
    <property type="component" value="Unassembled WGS sequence"/>
</dbReference>
<organism evidence="3 4">
    <name type="scientific">Heligmosomoides polygyrus</name>
    <name type="common">Parasitic roundworm</name>
    <dbReference type="NCBI Taxonomy" id="6339"/>
    <lineage>
        <taxon>Eukaryota</taxon>
        <taxon>Metazoa</taxon>
        <taxon>Ecdysozoa</taxon>
        <taxon>Nematoda</taxon>
        <taxon>Chromadorea</taxon>
        <taxon>Rhabditida</taxon>
        <taxon>Rhabditina</taxon>
        <taxon>Rhabditomorpha</taxon>
        <taxon>Strongyloidea</taxon>
        <taxon>Heligmosomidae</taxon>
        <taxon>Heligmosomoides</taxon>
    </lineage>
</organism>
<evidence type="ECO:0000313" key="3">
    <source>
        <dbReference type="Proteomes" id="UP000050761"/>
    </source>
</evidence>
<accession>A0A3P7UGP7</accession>
<protein>
    <submittedName>
        <fullName evidence="2 4">Uncharacterized protein</fullName>
    </submittedName>
</protein>
<sequence length="150" mass="15747">MMSGAECGGGISLGTAAGHLITITKSSLSFGEKETANAGETEGSQPASGRGTSCATYPETESEIISHVRCYDMLRLPCRPSLTFPFTPRRRPTDDDDVPGAAAAAAVAAASLRRTDDDIGRTPPSCPRRRHLHSSALLGCAPEEEEETVV</sequence>
<evidence type="ECO:0000256" key="1">
    <source>
        <dbReference type="SAM" id="MobiDB-lite"/>
    </source>
</evidence>
<dbReference type="AlphaFoldDB" id="A0A183F5Y0"/>
<reference evidence="2 3" key="1">
    <citation type="submission" date="2018-11" db="EMBL/GenBank/DDBJ databases">
        <authorList>
            <consortium name="Pathogen Informatics"/>
        </authorList>
    </citation>
    <scope>NUCLEOTIDE SEQUENCE [LARGE SCALE GENOMIC DNA]</scope>
</reference>
<name>A0A183F5Y0_HELPZ</name>
<accession>A0A183F5Y0</accession>
<feature type="region of interest" description="Disordered" evidence="1">
    <location>
        <begin position="82"/>
        <end position="130"/>
    </location>
</feature>
<evidence type="ECO:0000313" key="4">
    <source>
        <dbReference type="WBParaSite" id="HPBE_0000157201-mRNA-1"/>
    </source>
</evidence>
<gene>
    <name evidence="2" type="ORF">HPBE_LOCUS1573</name>
</gene>
<dbReference type="EMBL" id="UZAH01001793">
    <property type="protein sequence ID" value="VDO20023.1"/>
    <property type="molecule type" value="Genomic_DNA"/>
</dbReference>